<dbReference type="GO" id="GO:0006310">
    <property type="term" value="P:DNA recombination"/>
    <property type="evidence" value="ECO:0007669"/>
    <property type="project" value="UniProtKB-KW"/>
</dbReference>
<evidence type="ECO:0000313" key="14">
    <source>
        <dbReference type="EMBL" id="THD26544.1"/>
    </source>
</evidence>
<feature type="region of interest" description="Disordered" evidence="12">
    <location>
        <begin position="636"/>
        <end position="660"/>
    </location>
</feature>
<dbReference type="SMART" id="SM00559">
    <property type="entry name" value="Ku78"/>
    <property type="match status" value="1"/>
</dbReference>
<keyword evidence="10" id="KW-0234">DNA repair</keyword>
<feature type="domain" description="Ku" evidence="13">
    <location>
        <begin position="295"/>
        <end position="440"/>
    </location>
</feature>
<name>A0A4E0RKX6_FASHE</name>
<evidence type="ECO:0000256" key="1">
    <source>
        <dbReference type="ARBA" id="ARBA00004123"/>
    </source>
</evidence>
<evidence type="ECO:0000256" key="11">
    <source>
        <dbReference type="ARBA" id="ARBA00023242"/>
    </source>
</evidence>
<keyword evidence="11" id="KW-0539">Nucleus</keyword>
<comment type="caution">
    <text evidence="14">The sequence shown here is derived from an EMBL/GenBank/DDBJ whole genome shotgun (WGS) entry which is preliminary data.</text>
</comment>
<dbReference type="PANTHER" id="PTHR12604:SF4">
    <property type="entry name" value="X-RAY REPAIR CROSS-COMPLEMENTING PROTEIN 5"/>
    <property type="match status" value="1"/>
</dbReference>
<accession>A0A4E0RKX6</accession>
<sequence length="841" mass="92241">MATLVCLILDVGAHMYADVQQAVDCLRLLVQRDFFAKKKHEVALILCGIDSPTGAVALGSEIRPNIAIVRELAPLDWDILEFLNKESLLSSKEASVIDAISVAIRHLTEQSKLRKKVTEKRIILVSNLLGPATDSVADVLEACDATEVQLSLIGFSLDGFGGTSERNIHGANDPGPSSRHENQSDARSKLQPALIPITQLWRKRSGESYLFSEALPSLSLFEGRSIAQRGWKVDFQIGDTLSLPVEGFTQVSESRAPSLKHLYAGDPSTQIRPVTTYYTEKTNDEVDRSQVIRGKKSRSTLSHILGYRYGSTVVSFSDEDTASVKQSSEKCLSLIGFTESSNVPRHLFVGNSVLVFVGSGSTDSESESSDPAAVALTALAQALFELDGVALVRRVYNRVSAPRLGVLTPDIHESQLVLVYTDLAFAEDVRNFEFPSLPIVSRSETGDRHGTIGSQSVANGIPSAPTAKQLQAMDQFVRAMTLGSRRCDEDKTEDAASDEADESDDSEDENDEVVGGDNIDLKPERVPNPWIQRLFACFRQRGLFPTEPLIPSTSHQSPSQTDHWLSTQGLPGLDRLISRLSPDPGIGSSEVLEARRVLLNAMPSLSPKHKPDEEGDLEGVAAKRRRLMAEELFGLDMKSNTTENSDHQATNSPSASGDEPHLAVSRDMIGDFEHMLSRGNFRQAHQFIERAIVRLVCNPFTPRLLRSRAANALTTYRQRAVELSMNGGTNELALAYNSFLKEWKEYASGVRSQTDGTVNGSQASMSTSSDVESRRRFWTETISQGFGLITDSEVPGVGVNQAQADETNACNWCTESNNMSPNKFEIGSFRNLEFKDLLDDT</sequence>
<gene>
    <name evidence="14" type="ORF">D915_002626</name>
</gene>
<keyword evidence="9" id="KW-0233">DNA recombination</keyword>
<dbReference type="CDD" id="cd00873">
    <property type="entry name" value="KU80"/>
    <property type="match status" value="1"/>
</dbReference>
<evidence type="ECO:0000256" key="9">
    <source>
        <dbReference type="ARBA" id="ARBA00023172"/>
    </source>
</evidence>
<protein>
    <submittedName>
        <fullName evidence="14">ATP-dependent DNA helicase 2 subunit 2</fullName>
    </submittedName>
</protein>
<feature type="compositionally biased region" description="Acidic residues" evidence="12">
    <location>
        <begin position="490"/>
        <end position="514"/>
    </location>
</feature>
<dbReference type="GO" id="GO:0004386">
    <property type="term" value="F:helicase activity"/>
    <property type="evidence" value="ECO:0007669"/>
    <property type="project" value="UniProtKB-KW"/>
</dbReference>
<dbReference type="AlphaFoldDB" id="A0A4E0RKX6"/>
<dbReference type="GO" id="GO:0003684">
    <property type="term" value="F:damaged DNA binding"/>
    <property type="evidence" value="ECO:0007669"/>
    <property type="project" value="InterPro"/>
</dbReference>
<dbReference type="Pfam" id="PF03731">
    <property type="entry name" value="Ku_N"/>
    <property type="match status" value="1"/>
</dbReference>
<dbReference type="Gene3D" id="2.40.290.10">
    <property type="match status" value="1"/>
</dbReference>
<dbReference type="Proteomes" id="UP000230066">
    <property type="component" value="Unassembled WGS sequence"/>
</dbReference>
<proteinExistence type="inferred from homology"/>
<dbReference type="InterPro" id="IPR036465">
    <property type="entry name" value="vWFA_dom_sf"/>
</dbReference>
<dbReference type="Gene3D" id="1.10.1600.10">
    <property type="match status" value="1"/>
</dbReference>
<comment type="subcellular location">
    <subcellularLocation>
        <location evidence="1">Nucleus</location>
    </subcellularLocation>
</comment>
<evidence type="ECO:0000256" key="7">
    <source>
        <dbReference type="ARBA" id="ARBA00022840"/>
    </source>
</evidence>
<evidence type="ECO:0000256" key="3">
    <source>
        <dbReference type="ARBA" id="ARBA00022741"/>
    </source>
</evidence>
<feature type="region of interest" description="Disordered" evidence="12">
    <location>
        <begin position="484"/>
        <end position="522"/>
    </location>
</feature>
<dbReference type="InterPro" id="IPR005161">
    <property type="entry name" value="Ku_N"/>
</dbReference>
<feature type="compositionally biased region" description="Basic and acidic residues" evidence="12">
    <location>
        <begin position="178"/>
        <end position="188"/>
    </location>
</feature>
<dbReference type="InterPro" id="IPR006164">
    <property type="entry name" value="DNA_bd_Ku70/Ku80"/>
</dbReference>
<keyword evidence="5" id="KW-0378">Hydrolase</keyword>
<dbReference type="Gene3D" id="1.25.40.240">
    <property type="entry name" value="Ku, C-terminal domain"/>
    <property type="match status" value="1"/>
</dbReference>
<dbReference type="GO" id="GO:0000723">
    <property type="term" value="P:telomere maintenance"/>
    <property type="evidence" value="ECO:0007669"/>
    <property type="project" value="InterPro"/>
</dbReference>
<dbReference type="PANTHER" id="PTHR12604">
    <property type="entry name" value="KU AUTOANTIGEN DNA HELICASE"/>
    <property type="match status" value="1"/>
</dbReference>
<dbReference type="Pfam" id="PF02735">
    <property type="entry name" value="Ku"/>
    <property type="match status" value="1"/>
</dbReference>
<feature type="compositionally biased region" description="Polar residues" evidence="12">
    <location>
        <begin position="638"/>
        <end position="655"/>
    </location>
</feature>
<dbReference type="Gene3D" id="3.40.50.410">
    <property type="entry name" value="von Willebrand factor, type A domain"/>
    <property type="match status" value="1"/>
</dbReference>
<keyword evidence="4" id="KW-0227">DNA damage</keyword>
<evidence type="ECO:0000256" key="4">
    <source>
        <dbReference type="ARBA" id="ARBA00022763"/>
    </source>
</evidence>
<keyword evidence="7" id="KW-0067">ATP-binding</keyword>
<dbReference type="InterPro" id="IPR024193">
    <property type="entry name" value="Ku80"/>
</dbReference>
<evidence type="ECO:0000256" key="12">
    <source>
        <dbReference type="SAM" id="MobiDB-lite"/>
    </source>
</evidence>
<dbReference type="InterPro" id="IPR016194">
    <property type="entry name" value="SPOC-like_C_dom_sf"/>
</dbReference>
<dbReference type="GO" id="GO:0016787">
    <property type="term" value="F:hydrolase activity"/>
    <property type="evidence" value="ECO:0007669"/>
    <property type="project" value="UniProtKB-KW"/>
</dbReference>
<dbReference type="EMBL" id="JXXN02000705">
    <property type="protein sequence ID" value="THD26544.1"/>
    <property type="molecule type" value="Genomic_DNA"/>
</dbReference>
<evidence type="ECO:0000256" key="5">
    <source>
        <dbReference type="ARBA" id="ARBA00022801"/>
    </source>
</evidence>
<dbReference type="SUPFAM" id="SSF100939">
    <property type="entry name" value="SPOC domain-like"/>
    <property type="match status" value="1"/>
</dbReference>
<feature type="compositionally biased region" description="Polar residues" evidence="12">
    <location>
        <begin position="752"/>
        <end position="770"/>
    </location>
</feature>
<evidence type="ECO:0000256" key="10">
    <source>
        <dbReference type="ARBA" id="ARBA00023204"/>
    </source>
</evidence>
<dbReference type="InterPro" id="IPR036494">
    <property type="entry name" value="Ku_C_sf"/>
</dbReference>
<dbReference type="GO" id="GO:0042162">
    <property type="term" value="F:telomeric DNA binding"/>
    <property type="evidence" value="ECO:0007669"/>
    <property type="project" value="InterPro"/>
</dbReference>
<evidence type="ECO:0000259" key="13">
    <source>
        <dbReference type="SMART" id="SM00559"/>
    </source>
</evidence>
<evidence type="ECO:0000256" key="8">
    <source>
        <dbReference type="ARBA" id="ARBA00023125"/>
    </source>
</evidence>
<keyword evidence="3" id="KW-0547">Nucleotide-binding</keyword>
<dbReference type="GO" id="GO:0006303">
    <property type="term" value="P:double-strand break repair via nonhomologous end joining"/>
    <property type="evidence" value="ECO:0007669"/>
    <property type="project" value="InterPro"/>
</dbReference>
<dbReference type="SUPFAM" id="SSF53300">
    <property type="entry name" value="vWA-like"/>
    <property type="match status" value="1"/>
</dbReference>
<feature type="region of interest" description="Disordered" evidence="12">
    <location>
        <begin position="752"/>
        <end position="772"/>
    </location>
</feature>
<evidence type="ECO:0000256" key="2">
    <source>
        <dbReference type="ARBA" id="ARBA00007726"/>
    </source>
</evidence>
<dbReference type="SUPFAM" id="SSF101420">
    <property type="entry name" value="C-terminal domain of Ku80"/>
    <property type="match status" value="1"/>
</dbReference>
<comment type="similarity">
    <text evidence="2">Belongs to the ku80 family.</text>
</comment>
<feature type="region of interest" description="Disordered" evidence="12">
    <location>
        <begin position="165"/>
        <end position="189"/>
    </location>
</feature>
<reference evidence="14" key="1">
    <citation type="submission" date="2019-03" db="EMBL/GenBank/DDBJ databases">
        <title>Improved annotation for the trematode Fasciola hepatica.</title>
        <authorList>
            <person name="Choi Y.-J."/>
            <person name="Martin J."/>
            <person name="Mitreva M."/>
        </authorList>
    </citation>
    <scope>NUCLEOTIDE SEQUENCE [LARGE SCALE GENOMIC DNA]</scope>
</reference>
<dbReference type="GO" id="GO:0005524">
    <property type="term" value="F:ATP binding"/>
    <property type="evidence" value="ECO:0007669"/>
    <property type="project" value="UniProtKB-KW"/>
</dbReference>
<keyword evidence="8" id="KW-0238">DNA-binding</keyword>
<keyword evidence="6 14" id="KW-0347">Helicase</keyword>
<organism evidence="14 15">
    <name type="scientific">Fasciola hepatica</name>
    <name type="common">Liver fluke</name>
    <dbReference type="NCBI Taxonomy" id="6192"/>
    <lineage>
        <taxon>Eukaryota</taxon>
        <taxon>Metazoa</taxon>
        <taxon>Spiralia</taxon>
        <taxon>Lophotrochozoa</taxon>
        <taxon>Platyhelminthes</taxon>
        <taxon>Trematoda</taxon>
        <taxon>Digenea</taxon>
        <taxon>Plagiorchiida</taxon>
        <taxon>Echinostomata</taxon>
        <taxon>Echinostomatoidea</taxon>
        <taxon>Fasciolidae</taxon>
        <taxon>Fasciola</taxon>
    </lineage>
</organism>
<evidence type="ECO:0000256" key="6">
    <source>
        <dbReference type="ARBA" id="ARBA00022806"/>
    </source>
</evidence>
<keyword evidence="15" id="KW-1185">Reference proteome</keyword>
<dbReference type="GO" id="GO:0003690">
    <property type="term" value="F:double-stranded DNA binding"/>
    <property type="evidence" value="ECO:0007669"/>
    <property type="project" value="TreeGrafter"/>
</dbReference>
<dbReference type="GO" id="GO:0043564">
    <property type="term" value="C:Ku70:Ku80 complex"/>
    <property type="evidence" value="ECO:0007669"/>
    <property type="project" value="InterPro"/>
</dbReference>
<evidence type="ECO:0000313" key="15">
    <source>
        <dbReference type="Proteomes" id="UP000230066"/>
    </source>
</evidence>